<evidence type="ECO:0000256" key="1">
    <source>
        <dbReference type="SAM" id="Phobius"/>
    </source>
</evidence>
<name>A0A410QCA6_9FIRM</name>
<sequence>MLYNVLMILGIFCIVISFIFLNSFSNKEKGFFDEITDMYKDIEKYKDHMEVAIDDLEKIIDFSVDKADKYISDYPVAKKEERNASLTQEDDFFIINHKDEDDLSKKVFELKNIGMDNKEIAQKLNRGIREVEIIIKMNSQLKK</sequence>
<dbReference type="InterPro" id="IPR046118">
    <property type="entry name" value="DUF6115"/>
</dbReference>
<feature type="transmembrane region" description="Helical" evidence="1">
    <location>
        <begin position="6"/>
        <end position="24"/>
    </location>
</feature>
<keyword evidence="1" id="KW-0812">Transmembrane</keyword>
<keyword evidence="3" id="KW-1185">Reference proteome</keyword>
<evidence type="ECO:0000313" key="3">
    <source>
        <dbReference type="Proteomes" id="UP000287969"/>
    </source>
</evidence>
<dbReference type="AlphaFoldDB" id="A0A410QCA6"/>
<reference evidence="3" key="1">
    <citation type="submission" date="2019-01" db="EMBL/GenBank/DDBJ databases">
        <title>Draft genomes of a novel of Sporanaerobacter strains.</title>
        <authorList>
            <person name="Ma S."/>
        </authorList>
    </citation>
    <scope>NUCLEOTIDE SEQUENCE [LARGE SCALE GENOMIC DNA]</scope>
    <source>
        <strain evidence="3">NJN-17</strain>
    </source>
</reference>
<keyword evidence="1" id="KW-0472">Membrane</keyword>
<accession>A0A410QCA6</accession>
<dbReference type="OrthoDB" id="1708317at2"/>
<keyword evidence="1" id="KW-1133">Transmembrane helix</keyword>
<proteinExistence type="predicted"/>
<dbReference type="EMBL" id="CP035282">
    <property type="protein sequence ID" value="QAT61636.1"/>
    <property type="molecule type" value="Genomic_DNA"/>
</dbReference>
<protein>
    <submittedName>
        <fullName evidence="2">Uncharacterized protein</fullName>
    </submittedName>
</protein>
<dbReference type="Proteomes" id="UP000287969">
    <property type="component" value="Chromosome"/>
</dbReference>
<dbReference type="KEGG" id="spoa:EQM13_08580"/>
<organism evidence="2 3">
    <name type="scientific">Acidilutibacter cellobiosedens</name>
    <dbReference type="NCBI Taxonomy" id="2507161"/>
    <lineage>
        <taxon>Bacteria</taxon>
        <taxon>Bacillati</taxon>
        <taxon>Bacillota</taxon>
        <taxon>Tissierellia</taxon>
        <taxon>Tissierellales</taxon>
        <taxon>Acidilutibacteraceae</taxon>
        <taxon>Acidilutibacter</taxon>
    </lineage>
</organism>
<evidence type="ECO:0000313" key="2">
    <source>
        <dbReference type="EMBL" id="QAT61636.1"/>
    </source>
</evidence>
<dbReference type="RefSeq" id="WP_071138739.1">
    <property type="nucleotide sequence ID" value="NZ_CP035282.1"/>
</dbReference>
<dbReference type="Pfam" id="PF19610">
    <property type="entry name" value="DUF6115"/>
    <property type="match status" value="1"/>
</dbReference>
<gene>
    <name evidence="2" type="ORF">EQM13_08580</name>
</gene>